<dbReference type="OrthoDB" id="9774491at2"/>
<keyword evidence="2" id="KW-1185">Reference proteome</keyword>
<dbReference type="RefSeq" id="WP_049726418.1">
    <property type="nucleotide sequence ID" value="NZ_CP012154.1"/>
</dbReference>
<organism evidence="1 2">
    <name type="scientific">Wenzhouxiangella marina</name>
    <dbReference type="NCBI Taxonomy" id="1579979"/>
    <lineage>
        <taxon>Bacteria</taxon>
        <taxon>Pseudomonadati</taxon>
        <taxon>Pseudomonadota</taxon>
        <taxon>Gammaproteobacteria</taxon>
        <taxon>Chromatiales</taxon>
        <taxon>Wenzhouxiangellaceae</taxon>
        <taxon>Wenzhouxiangella</taxon>
    </lineage>
</organism>
<accession>A0A0K0XZ33</accession>
<name>A0A0K0XZ33_9GAMM</name>
<gene>
    <name evidence="1" type="ORF">WM2015_2534</name>
</gene>
<dbReference type="AlphaFoldDB" id="A0A0K0XZ33"/>
<dbReference type="GO" id="GO:0005737">
    <property type="term" value="C:cytoplasm"/>
    <property type="evidence" value="ECO:0007669"/>
    <property type="project" value="TreeGrafter"/>
</dbReference>
<dbReference type="GO" id="GO:0016887">
    <property type="term" value="F:ATP hydrolysis activity"/>
    <property type="evidence" value="ECO:0007669"/>
    <property type="project" value="InterPro"/>
</dbReference>
<dbReference type="InterPro" id="IPR005654">
    <property type="entry name" value="ATPase_AFG1-like"/>
</dbReference>
<dbReference type="KEGG" id="wma:WM2015_2534"/>
<dbReference type="STRING" id="1579979.WM2015_2534"/>
<dbReference type="NCBIfam" id="NF040713">
    <property type="entry name" value="ZapE"/>
    <property type="match status" value="1"/>
</dbReference>
<reference evidence="1 2" key="1">
    <citation type="submission" date="2015-07" db="EMBL/GenBank/DDBJ databases">
        <authorList>
            <person name="Noorani M."/>
        </authorList>
    </citation>
    <scope>NUCLEOTIDE SEQUENCE [LARGE SCALE GENOMIC DNA]</scope>
    <source>
        <strain evidence="1 2">KCTC 42284</strain>
    </source>
</reference>
<sequence>MSSSNPIGPLAQYRARIERGELIPDPRQEALAGILEERYRQLLQPPRRWWEAWRPRRSPVRGLYLHGRVGRGKTMLMDLLASSLDQAGVPVWRIHFHRFMTHVHDRLAELDRQRNPLEKVAAAIAARARVLCFDEFHVDDIGDAMILGELIQQLAERDVVLVATSNTEPKNLYADGLQRARFLPAIELIEKNCDVMSLDAREDYRLRELSRHPVYRWPADEFAQQELEREFRTLAAGEAVSTAALKVRNRSLQPLRRAGSLAWFEFSTLCDGPRASADYIELARRFSTLMISNVRQMDDSDNDAARRFIHLVDECYDRAVKLIVIAEASPEALYLGRRLAAPFERTVSRLIEMQSHDYLARPHQP</sequence>
<dbReference type="Gene3D" id="3.40.50.300">
    <property type="entry name" value="P-loop containing nucleotide triphosphate hydrolases"/>
    <property type="match status" value="1"/>
</dbReference>
<dbReference type="PANTHER" id="PTHR12169">
    <property type="entry name" value="ATPASE N2B"/>
    <property type="match status" value="1"/>
</dbReference>
<dbReference type="EMBL" id="CP012154">
    <property type="protein sequence ID" value="AKS42892.1"/>
    <property type="molecule type" value="Genomic_DNA"/>
</dbReference>
<dbReference type="InterPro" id="IPR027417">
    <property type="entry name" value="P-loop_NTPase"/>
</dbReference>
<dbReference type="SUPFAM" id="SSF52540">
    <property type="entry name" value="P-loop containing nucleoside triphosphate hydrolases"/>
    <property type="match status" value="1"/>
</dbReference>
<protein>
    <submittedName>
        <fullName evidence="1">Uncharacterized protein</fullName>
    </submittedName>
</protein>
<dbReference type="PANTHER" id="PTHR12169:SF6">
    <property type="entry name" value="AFG1-LIKE ATPASE"/>
    <property type="match status" value="1"/>
</dbReference>
<dbReference type="PATRIC" id="fig|1579979.3.peg.2589"/>
<evidence type="ECO:0000313" key="1">
    <source>
        <dbReference type="EMBL" id="AKS42892.1"/>
    </source>
</evidence>
<evidence type="ECO:0000313" key="2">
    <source>
        <dbReference type="Proteomes" id="UP000066624"/>
    </source>
</evidence>
<dbReference type="Proteomes" id="UP000066624">
    <property type="component" value="Chromosome"/>
</dbReference>
<dbReference type="Pfam" id="PF03969">
    <property type="entry name" value="AFG1_ATPase"/>
    <property type="match status" value="1"/>
</dbReference>
<proteinExistence type="predicted"/>
<dbReference type="GO" id="GO:0005524">
    <property type="term" value="F:ATP binding"/>
    <property type="evidence" value="ECO:0007669"/>
    <property type="project" value="InterPro"/>
</dbReference>